<protein>
    <submittedName>
        <fullName evidence="1">Uncharacterized protein</fullName>
    </submittedName>
</protein>
<keyword evidence="2" id="KW-1185">Reference proteome</keyword>
<dbReference type="EMBL" id="CALSDN010000001">
    <property type="protein sequence ID" value="CAH6718837.1"/>
    <property type="molecule type" value="Genomic_DNA"/>
</dbReference>
<comment type="caution">
    <text evidence="1">The sequence shown here is derived from an EMBL/GenBank/DDBJ whole genome shotgun (WGS) entry which is preliminary data.</text>
</comment>
<name>A0ACA9Y1K6_9ASCO</name>
<evidence type="ECO:0000313" key="1">
    <source>
        <dbReference type="EMBL" id="CAH6718837.1"/>
    </source>
</evidence>
<proteinExistence type="predicted"/>
<gene>
    <name evidence="1" type="ORF">CLIB1444_01S15610</name>
</gene>
<sequence length="665" mass="77046">MFNRFLESRGIKRIYKEETAIEEYSTPDNDEIFDFLSLERIGDSDLFYNQRRESFNNDLELEEDTNDVGLDMLEYVEGYRRPFLDSKVEELLTSYEYLSTKRGEPLNDISEGTDDYILETSDISKLIRKDPAEKFNDSLQLKYLGNEILSHFENSRKYKNNLSTIITIDSDYLVTAINSEICIYGFGINFIPQPKPVVKFDTKPLFTTTTDRLISTWPYFPHTINYLRQCTWLGIPSLALCIDDGGLIIYNLSTISQAIDSSEPVKKVKEDFRLKLESSVWGVDFFNYGTHNIIATADNSQSLTLFYYHEQDQRFYHVKTHQILHNIPDCSILSYNIEDEFHIIKVSCVSISSELIIFQFKFKLIEGPLNDHPDLNTNVYYIDPSIQSLESVIELENNRFKRIYWFQPTVINRSLLTEDCWTINPIAESQFKSVNSLGEVFGDEAYNEDLERIMNESSIFGKISNKNLGLCKDWQYFRIPTVSFDNLHRFQKLTTIDDDYRRLNKMFKKSTEIKNRAQNELYLVVTTSKKISLFNSSLFCNCSSGSIFNLEIPSNEESKFSNRISLTKVIPELSAIVCVSQQGLVSVFRLCEYRGIKGMRQEYIFPNAIGLSLGFNGFRTISGISVRNISVNDNLQRFLLYIIYSDGLILTYQLSDQLVNLSNLI</sequence>
<reference evidence="1" key="1">
    <citation type="submission" date="2022-06" db="EMBL/GenBank/DDBJ databases">
        <authorList>
            <person name="Legras J.-L."/>
            <person name="Devillers H."/>
            <person name="Grondin C."/>
        </authorList>
    </citation>
    <scope>NUCLEOTIDE SEQUENCE</scope>
    <source>
        <strain evidence="1">CLIB 1444</strain>
    </source>
</reference>
<dbReference type="Proteomes" id="UP001152531">
    <property type="component" value="Unassembled WGS sequence"/>
</dbReference>
<accession>A0ACA9Y1K6</accession>
<evidence type="ECO:0000313" key="2">
    <source>
        <dbReference type="Proteomes" id="UP001152531"/>
    </source>
</evidence>
<organism evidence="1 2">
    <name type="scientific">[Candida] jaroonii</name>
    <dbReference type="NCBI Taxonomy" id="467808"/>
    <lineage>
        <taxon>Eukaryota</taxon>
        <taxon>Fungi</taxon>
        <taxon>Dikarya</taxon>
        <taxon>Ascomycota</taxon>
        <taxon>Saccharomycotina</taxon>
        <taxon>Pichiomycetes</taxon>
        <taxon>Debaryomycetaceae</taxon>
        <taxon>Yamadazyma</taxon>
    </lineage>
</organism>